<feature type="region of interest" description="Disordered" evidence="4">
    <location>
        <begin position="1"/>
        <end position="76"/>
    </location>
</feature>
<dbReference type="CDD" id="cd06267">
    <property type="entry name" value="PBP1_LacI_sugar_binding-like"/>
    <property type="match status" value="1"/>
</dbReference>
<dbReference type="InterPro" id="IPR010982">
    <property type="entry name" value="Lambda_DNA-bd_dom_sf"/>
</dbReference>
<dbReference type="InterPro" id="IPR046335">
    <property type="entry name" value="LacI/GalR-like_sensor"/>
</dbReference>
<name>A0ABQ2UUK9_9ACTN</name>
<evidence type="ECO:0000313" key="6">
    <source>
        <dbReference type="EMBL" id="GGU54737.1"/>
    </source>
</evidence>
<comment type="caution">
    <text evidence="6">The sequence shown here is derived from an EMBL/GenBank/DDBJ whole genome shotgun (WGS) entry which is preliminary data.</text>
</comment>
<keyword evidence="2" id="KW-0238">DNA-binding</keyword>
<dbReference type="EMBL" id="BMRP01000005">
    <property type="protein sequence ID" value="GGU54737.1"/>
    <property type="molecule type" value="Genomic_DNA"/>
</dbReference>
<keyword evidence="1" id="KW-0805">Transcription regulation</keyword>
<feature type="region of interest" description="Disordered" evidence="4">
    <location>
        <begin position="388"/>
        <end position="420"/>
    </location>
</feature>
<organism evidence="6 7">
    <name type="scientific">Streptomyces albospinus</name>
    <dbReference type="NCBI Taxonomy" id="285515"/>
    <lineage>
        <taxon>Bacteria</taxon>
        <taxon>Bacillati</taxon>
        <taxon>Actinomycetota</taxon>
        <taxon>Actinomycetes</taxon>
        <taxon>Kitasatosporales</taxon>
        <taxon>Streptomycetaceae</taxon>
        <taxon>Streptomyces</taxon>
    </lineage>
</organism>
<reference evidence="7" key="1">
    <citation type="journal article" date="2019" name="Int. J. Syst. Evol. Microbiol.">
        <title>The Global Catalogue of Microorganisms (GCM) 10K type strain sequencing project: providing services to taxonomists for standard genome sequencing and annotation.</title>
        <authorList>
            <consortium name="The Broad Institute Genomics Platform"/>
            <consortium name="The Broad Institute Genome Sequencing Center for Infectious Disease"/>
            <person name="Wu L."/>
            <person name="Ma J."/>
        </authorList>
    </citation>
    <scope>NUCLEOTIDE SEQUENCE [LARGE SCALE GENOMIC DNA]</scope>
    <source>
        <strain evidence="7">JCM 3399</strain>
    </source>
</reference>
<dbReference type="CDD" id="cd01392">
    <property type="entry name" value="HTH_LacI"/>
    <property type="match status" value="1"/>
</dbReference>
<dbReference type="Pfam" id="PF13377">
    <property type="entry name" value="Peripla_BP_3"/>
    <property type="match status" value="1"/>
</dbReference>
<dbReference type="InterPro" id="IPR028082">
    <property type="entry name" value="Peripla_BP_I"/>
</dbReference>
<feature type="compositionally biased region" description="Basic and acidic residues" evidence="4">
    <location>
        <begin position="8"/>
        <end position="54"/>
    </location>
</feature>
<feature type="compositionally biased region" description="Gly residues" evidence="4">
    <location>
        <begin position="411"/>
        <end position="420"/>
    </location>
</feature>
<dbReference type="Proteomes" id="UP000654471">
    <property type="component" value="Unassembled WGS sequence"/>
</dbReference>
<dbReference type="PANTHER" id="PTHR30146:SF155">
    <property type="entry name" value="ALANINE RACEMASE"/>
    <property type="match status" value="1"/>
</dbReference>
<dbReference type="InterPro" id="IPR000843">
    <property type="entry name" value="HTH_LacI"/>
</dbReference>
<dbReference type="Pfam" id="PF00356">
    <property type="entry name" value="LacI"/>
    <property type="match status" value="1"/>
</dbReference>
<keyword evidence="7" id="KW-1185">Reference proteome</keyword>
<keyword evidence="3" id="KW-0804">Transcription</keyword>
<evidence type="ECO:0000313" key="7">
    <source>
        <dbReference type="Proteomes" id="UP000654471"/>
    </source>
</evidence>
<dbReference type="SUPFAM" id="SSF47413">
    <property type="entry name" value="lambda repressor-like DNA-binding domains"/>
    <property type="match status" value="1"/>
</dbReference>
<evidence type="ECO:0000259" key="5">
    <source>
        <dbReference type="PROSITE" id="PS50932"/>
    </source>
</evidence>
<dbReference type="Gene3D" id="3.40.50.2300">
    <property type="match status" value="2"/>
</dbReference>
<dbReference type="Gene3D" id="1.10.260.40">
    <property type="entry name" value="lambda repressor-like DNA-binding domains"/>
    <property type="match status" value="1"/>
</dbReference>
<evidence type="ECO:0000256" key="2">
    <source>
        <dbReference type="ARBA" id="ARBA00023125"/>
    </source>
</evidence>
<evidence type="ECO:0000256" key="3">
    <source>
        <dbReference type="ARBA" id="ARBA00023163"/>
    </source>
</evidence>
<gene>
    <name evidence="6" type="primary">lacI</name>
    <name evidence="6" type="ORF">GCM10010211_19260</name>
</gene>
<dbReference type="PANTHER" id="PTHR30146">
    <property type="entry name" value="LACI-RELATED TRANSCRIPTIONAL REPRESSOR"/>
    <property type="match status" value="1"/>
</dbReference>
<protein>
    <submittedName>
        <fullName evidence="6">LacI family transcriptional regulator</fullName>
    </submittedName>
</protein>
<dbReference type="SMART" id="SM00354">
    <property type="entry name" value="HTH_LACI"/>
    <property type="match status" value="1"/>
</dbReference>
<proteinExistence type="predicted"/>
<sequence length="420" mass="44811">MPGVPGGERPDVEAQGRVDADLARWKDPSMERSNRRSAERTTERTDARTAERAVEGATPHGPGPRERTGPDRPPTIRGVAERAGVSKSLVSLVLQDSPRVSDAKRQAVLDAIEELGYRPNAAARSLVARRTHTVGVLLNDMRNPWFADVLDGLNSLLHAHGLRMLMADGRLDRRTGQEFARTFQELRVDGLVVVGTLPDTTGLAEIAERLPTVIAGNHEPRLPRVDIVANDDERGARLATEHLIRLGHRRIAHIAGQGLVGELRRRGFEAATAAHGLAGSAVVESGDGTEEGGYRAAVRLLGPARGRHRPTAVFAYNDLSGIGALSAAGELGLAVPADLSLVGYDNTYLARIRHLWLNSVNNASHEVGRLAARCLLDRMAHPDAPADRQLVAPELEIRGSTAPPAEAPGDASGGRPGGAA</sequence>
<dbReference type="SUPFAM" id="SSF53822">
    <property type="entry name" value="Periplasmic binding protein-like I"/>
    <property type="match status" value="1"/>
</dbReference>
<evidence type="ECO:0000256" key="1">
    <source>
        <dbReference type="ARBA" id="ARBA00023015"/>
    </source>
</evidence>
<evidence type="ECO:0000256" key="4">
    <source>
        <dbReference type="SAM" id="MobiDB-lite"/>
    </source>
</evidence>
<dbReference type="PROSITE" id="PS50932">
    <property type="entry name" value="HTH_LACI_2"/>
    <property type="match status" value="1"/>
</dbReference>
<accession>A0ABQ2UUK9</accession>
<feature type="domain" description="HTH lacI-type" evidence="5">
    <location>
        <begin position="74"/>
        <end position="128"/>
    </location>
</feature>